<dbReference type="EMBL" id="JAAGOH010000004">
    <property type="protein sequence ID" value="NDY90519.1"/>
    <property type="molecule type" value="Genomic_DNA"/>
</dbReference>
<evidence type="ECO:0000313" key="3">
    <source>
        <dbReference type="Proteomes" id="UP000484255"/>
    </source>
</evidence>
<comment type="caution">
    <text evidence="2">The sequence shown here is derived from an EMBL/GenBank/DDBJ whole genome shotgun (WGS) entry which is preliminary data.</text>
</comment>
<evidence type="ECO:0000313" key="2">
    <source>
        <dbReference type="EMBL" id="NDY90519.1"/>
    </source>
</evidence>
<organism evidence="2 3">
    <name type="scientific">Ideonella livida</name>
    <dbReference type="NCBI Taxonomy" id="2707176"/>
    <lineage>
        <taxon>Bacteria</taxon>
        <taxon>Pseudomonadati</taxon>
        <taxon>Pseudomonadota</taxon>
        <taxon>Betaproteobacteria</taxon>
        <taxon>Burkholderiales</taxon>
        <taxon>Sphaerotilaceae</taxon>
        <taxon>Ideonella</taxon>
    </lineage>
</organism>
<reference evidence="2 3" key="1">
    <citation type="submission" date="2020-02" db="EMBL/GenBank/DDBJ databases">
        <title>Ideonella bacterium strain TBM-1.</title>
        <authorList>
            <person name="Chen W.-M."/>
        </authorList>
    </citation>
    <scope>NUCLEOTIDE SEQUENCE [LARGE SCALE GENOMIC DNA]</scope>
    <source>
        <strain evidence="2 3">TBM-1</strain>
    </source>
</reference>
<dbReference type="AlphaFoldDB" id="A0A7C9THD2"/>
<proteinExistence type="predicted"/>
<dbReference type="Proteomes" id="UP000484255">
    <property type="component" value="Unassembled WGS sequence"/>
</dbReference>
<accession>A0A7C9THD2</accession>
<evidence type="ECO:0000256" key="1">
    <source>
        <dbReference type="SAM" id="MobiDB-lite"/>
    </source>
</evidence>
<feature type="compositionally biased region" description="Basic and acidic residues" evidence="1">
    <location>
        <begin position="71"/>
        <end position="80"/>
    </location>
</feature>
<feature type="region of interest" description="Disordered" evidence="1">
    <location>
        <begin position="68"/>
        <end position="111"/>
    </location>
</feature>
<name>A0A7C9THD2_9BURK</name>
<sequence length="111" mass="12586">MLESEKLAIAAHLHVVMRRKIGRVTDVEWMIRSPEYAREIIRVALSDPQHVELLDWANRLQDALFPASLAKPERRADAPDSRLPGDFADSRLKNPLSPKAPPPPRYVGSLR</sequence>
<dbReference type="RefSeq" id="WP_163456381.1">
    <property type="nucleotide sequence ID" value="NZ_JAAGOH010000004.1"/>
</dbReference>
<protein>
    <submittedName>
        <fullName evidence="2">Uncharacterized protein</fullName>
    </submittedName>
</protein>
<keyword evidence="3" id="KW-1185">Reference proteome</keyword>
<gene>
    <name evidence="2" type="ORF">G3A44_04815</name>
</gene>